<dbReference type="AlphaFoldDB" id="A0A5X6EQQ0"/>
<protein>
    <submittedName>
        <fullName evidence="1">Uncharacterized protein</fullName>
    </submittedName>
</protein>
<comment type="caution">
    <text evidence="1">The sequence shown here is derived from an EMBL/GenBank/DDBJ whole genome shotgun (WGS) entry which is preliminary data.</text>
</comment>
<feature type="non-terminal residue" evidence="1">
    <location>
        <position position="1"/>
    </location>
</feature>
<accession>A0A5X6EQQ0</accession>
<dbReference type="EMBL" id="AAHUDZ010000055">
    <property type="protein sequence ID" value="ECA3794996.1"/>
    <property type="molecule type" value="Genomic_DNA"/>
</dbReference>
<organism evidence="1">
    <name type="scientific">Salmonella enterica subsp. enterica serovar Aqua</name>
    <dbReference type="NCBI Taxonomy" id="1302615"/>
    <lineage>
        <taxon>Bacteria</taxon>
        <taxon>Pseudomonadati</taxon>
        <taxon>Pseudomonadota</taxon>
        <taxon>Gammaproteobacteria</taxon>
        <taxon>Enterobacterales</taxon>
        <taxon>Enterobacteriaceae</taxon>
        <taxon>Salmonella</taxon>
    </lineage>
</organism>
<sequence length="73" mass="8469">NKIPDVQNYFLNNECLIQIEIVRIDDEIMDMLIKIPVFTDFNKIPFSDKATFGKRTVLVALTDSTYLPRQHPA</sequence>
<proteinExistence type="predicted"/>
<reference evidence="1" key="1">
    <citation type="submission" date="2018-12" db="EMBL/GenBank/DDBJ databases">
        <authorList>
            <person name="Ashton P.M."/>
            <person name="Dallman T."/>
            <person name="Nair S."/>
            <person name="De Pinna E."/>
            <person name="Peters T."/>
            <person name="Grant K."/>
        </authorList>
    </citation>
    <scope>NUCLEOTIDE SEQUENCE</scope>
    <source>
        <strain evidence="1">650060</strain>
    </source>
</reference>
<evidence type="ECO:0000313" key="1">
    <source>
        <dbReference type="EMBL" id="ECA3794996.1"/>
    </source>
</evidence>
<name>A0A5X6EQQ0_SALET</name>
<gene>
    <name evidence="1" type="ORF">EKG95_24925</name>
</gene>